<dbReference type="Proteomes" id="UP000046395">
    <property type="component" value="Unassembled WGS sequence"/>
</dbReference>
<keyword evidence="1" id="KW-0732">Signal</keyword>
<reference evidence="3" key="1">
    <citation type="submission" date="2019-12" db="UniProtKB">
        <authorList>
            <consortium name="WormBaseParasite"/>
        </authorList>
    </citation>
    <scope>IDENTIFICATION</scope>
</reference>
<protein>
    <submittedName>
        <fullName evidence="3">Uncharacterized protein</fullName>
    </submittedName>
</protein>
<evidence type="ECO:0000313" key="3">
    <source>
        <dbReference type="WBParaSite" id="TMUE_2000008803.1"/>
    </source>
</evidence>
<evidence type="ECO:0000256" key="1">
    <source>
        <dbReference type="SAM" id="SignalP"/>
    </source>
</evidence>
<sequence length="115" mass="12966">MGKLFCSFSALISLALLFVGDLMAEEGRLVVTKRNIFPLLKAPFSYVRKPSISPIFPLPIRGRVPSLPDPGHAVAYPFSTARALPQKVKHFQRVFKVAKPIRFDWPPVLDDFMKL</sequence>
<dbReference type="AlphaFoldDB" id="A0A5S6QNP7"/>
<accession>A0A5S6QNP7</accession>
<proteinExistence type="predicted"/>
<keyword evidence="2" id="KW-1185">Reference proteome</keyword>
<feature type="signal peptide" evidence="1">
    <location>
        <begin position="1"/>
        <end position="24"/>
    </location>
</feature>
<evidence type="ECO:0000313" key="2">
    <source>
        <dbReference type="Proteomes" id="UP000046395"/>
    </source>
</evidence>
<dbReference type="WBParaSite" id="TMUE_2000008803.1">
    <property type="protein sequence ID" value="TMUE_2000008803.1"/>
    <property type="gene ID" value="WBGene00291856"/>
</dbReference>
<name>A0A5S6QNP7_TRIMR</name>
<organism evidence="2 3">
    <name type="scientific">Trichuris muris</name>
    <name type="common">Mouse whipworm</name>
    <dbReference type="NCBI Taxonomy" id="70415"/>
    <lineage>
        <taxon>Eukaryota</taxon>
        <taxon>Metazoa</taxon>
        <taxon>Ecdysozoa</taxon>
        <taxon>Nematoda</taxon>
        <taxon>Enoplea</taxon>
        <taxon>Dorylaimia</taxon>
        <taxon>Trichinellida</taxon>
        <taxon>Trichuridae</taxon>
        <taxon>Trichuris</taxon>
    </lineage>
</organism>
<feature type="chain" id="PRO_5024347328" evidence="1">
    <location>
        <begin position="25"/>
        <end position="115"/>
    </location>
</feature>